<accession>A0A8K0TEU6</accession>
<organism evidence="3 4">
    <name type="scientific">Plectosphaerella cucumerina</name>
    <dbReference type="NCBI Taxonomy" id="40658"/>
    <lineage>
        <taxon>Eukaryota</taxon>
        <taxon>Fungi</taxon>
        <taxon>Dikarya</taxon>
        <taxon>Ascomycota</taxon>
        <taxon>Pezizomycotina</taxon>
        <taxon>Sordariomycetes</taxon>
        <taxon>Hypocreomycetidae</taxon>
        <taxon>Glomerellales</taxon>
        <taxon>Plectosphaerellaceae</taxon>
        <taxon>Plectosphaerella</taxon>
    </lineage>
</organism>
<feature type="transmembrane region" description="Helical" evidence="2">
    <location>
        <begin position="75"/>
        <end position="98"/>
    </location>
</feature>
<evidence type="ECO:0000256" key="1">
    <source>
        <dbReference type="SAM" id="MobiDB-lite"/>
    </source>
</evidence>
<comment type="caution">
    <text evidence="3">The sequence shown here is derived from an EMBL/GenBank/DDBJ whole genome shotgun (WGS) entry which is preliminary data.</text>
</comment>
<feature type="compositionally biased region" description="Pro residues" evidence="1">
    <location>
        <begin position="135"/>
        <end position="150"/>
    </location>
</feature>
<dbReference type="EMBL" id="JAGPXD010000003">
    <property type="protein sequence ID" value="KAH7361472.1"/>
    <property type="molecule type" value="Genomic_DNA"/>
</dbReference>
<evidence type="ECO:0000313" key="4">
    <source>
        <dbReference type="Proteomes" id="UP000813385"/>
    </source>
</evidence>
<keyword evidence="2" id="KW-1133">Transmembrane helix</keyword>
<evidence type="ECO:0000256" key="2">
    <source>
        <dbReference type="SAM" id="Phobius"/>
    </source>
</evidence>
<name>A0A8K0TEU6_9PEZI</name>
<feature type="region of interest" description="Disordered" evidence="1">
    <location>
        <begin position="105"/>
        <end position="150"/>
    </location>
</feature>
<gene>
    <name evidence="3" type="ORF">B0T11DRAFT_279014</name>
</gene>
<keyword evidence="4" id="KW-1185">Reference proteome</keyword>
<proteinExistence type="predicted"/>
<dbReference type="AlphaFoldDB" id="A0A8K0TEU6"/>
<evidence type="ECO:0000313" key="3">
    <source>
        <dbReference type="EMBL" id="KAH7361472.1"/>
    </source>
</evidence>
<feature type="compositionally biased region" description="Basic residues" evidence="1">
    <location>
        <begin position="105"/>
        <end position="115"/>
    </location>
</feature>
<keyword evidence="2" id="KW-0812">Transmembrane</keyword>
<protein>
    <submittedName>
        <fullName evidence="3">Uncharacterized protein</fullName>
    </submittedName>
</protein>
<feature type="compositionally biased region" description="Low complexity" evidence="1">
    <location>
        <begin position="116"/>
        <end position="134"/>
    </location>
</feature>
<dbReference type="Proteomes" id="UP000813385">
    <property type="component" value="Unassembled WGS sequence"/>
</dbReference>
<keyword evidence="2" id="KW-0472">Membrane</keyword>
<reference evidence="3" key="1">
    <citation type="journal article" date="2021" name="Nat. Commun.">
        <title>Genetic determinants of endophytism in the Arabidopsis root mycobiome.</title>
        <authorList>
            <person name="Mesny F."/>
            <person name="Miyauchi S."/>
            <person name="Thiergart T."/>
            <person name="Pickel B."/>
            <person name="Atanasova L."/>
            <person name="Karlsson M."/>
            <person name="Huettel B."/>
            <person name="Barry K.W."/>
            <person name="Haridas S."/>
            <person name="Chen C."/>
            <person name="Bauer D."/>
            <person name="Andreopoulos W."/>
            <person name="Pangilinan J."/>
            <person name="LaButti K."/>
            <person name="Riley R."/>
            <person name="Lipzen A."/>
            <person name="Clum A."/>
            <person name="Drula E."/>
            <person name="Henrissat B."/>
            <person name="Kohler A."/>
            <person name="Grigoriev I.V."/>
            <person name="Martin F.M."/>
            <person name="Hacquard S."/>
        </authorList>
    </citation>
    <scope>NUCLEOTIDE SEQUENCE</scope>
    <source>
        <strain evidence="3">MPI-CAGE-AT-0016</strain>
    </source>
</reference>
<sequence length="150" mass="16043">MHIPISTRGIWPAGPQISSHQGCIDETTSCTPAVPSGLAWLWRSISSTTAVLHNSESYLKSRQTPASSVGSTNTIVGVVLGVVLGLFVLGVCVFLYTYRDSLRRIRRRHRRHRSTSSKSSKSSRSSRSSKGAAEAPPPQAAPPPPPPEGA</sequence>